<dbReference type="InterPro" id="IPR015943">
    <property type="entry name" value="WD40/YVTN_repeat-like_dom_sf"/>
</dbReference>
<proteinExistence type="predicted"/>
<dbReference type="Gene3D" id="2.130.10.10">
    <property type="entry name" value="YVTN repeat-like/Quinoprotein amine dehydrogenase"/>
    <property type="match status" value="1"/>
</dbReference>
<keyword evidence="1" id="KW-1133">Transmembrane helix</keyword>
<accession>A0A2V1JQB0</accession>
<dbReference type="Proteomes" id="UP000245288">
    <property type="component" value="Unassembled WGS sequence"/>
</dbReference>
<dbReference type="OrthoDB" id="1701846at2"/>
<feature type="transmembrane region" description="Helical" evidence="1">
    <location>
        <begin position="36"/>
        <end position="60"/>
    </location>
</feature>
<dbReference type="EMBL" id="JRFU01000142">
    <property type="protein sequence ID" value="PWE85944.1"/>
    <property type="molecule type" value="Genomic_DNA"/>
</dbReference>
<comment type="caution">
    <text evidence="2">The sequence shown here is derived from an EMBL/GenBank/DDBJ whole genome shotgun (WGS) entry which is preliminary data.</text>
</comment>
<dbReference type="RefSeq" id="WP_109216331.1">
    <property type="nucleotide sequence ID" value="NZ_JRFU01000142.1"/>
</dbReference>
<protein>
    <submittedName>
        <fullName evidence="2">Uncharacterized protein</fullName>
    </submittedName>
</protein>
<keyword evidence="1" id="KW-0472">Membrane</keyword>
<keyword evidence="3" id="KW-1185">Reference proteome</keyword>
<evidence type="ECO:0000313" key="3">
    <source>
        <dbReference type="Proteomes" id="UP000245288"/>
    </source>
</evidence>
<dbReference type="AlphaFoldDB" id="A0A2V1JQB0"/>
<dbReference type="InterPro" id="IPR036278">
    <property type="entry name" value="Sialidase_sf"/>
</dbReference>
<sequence length="513" mass="56707">MSAIRKICGKLNIVCYLLLLFQVWHVCQYGGRRLSVIIIGAIGAALICSIIIWSVMTAYLKKNGSLTQERGFSFWISLLIILIGSGCAVGGVIYSAIPGHGRLAEKLQEKQTVQYVSYDHDNFFNNGVQGLLDDIGKKIDLPKELYVAGDGVKIIFNERGTVQKVNTFLYGRDKNDKDRTFLISYDATKSDKIRVDLDGYTSGSYDSDHLLQPMIRILSFADCQKYVSRWQKAINATSGKTVTYGVLYYGVRSFTTSDGLEYLPGDVDGDSVVSGETDFSALDAGGEMSGYEVSLYIPGMEDTITPVRYMMEPQYTPLSELSEEHEAEQSLEAQLSDGWHVDQNNGSVEFYVEKNLGWRLEIVDAAAGSRFYDLNQTTDGGKTWTKINEDPFDGTMGVAEGLEFFDSQFGFAGLAGASGAHSQIYVTYDGGATFEPVTLPLDSATELSPYASELHFSASDYQYMMMPEKDGDTYKIKLINQVGEQEGICFMTEDQGKTWTFAGAFSDYGNDGE</sequence>
<keyword evidence="1" id="KW-0812">Transmembrane</keyword>
<reference evidence="2 3" key="1">
    <citation type="submission" date="2014-09" db="EMBL/GenBank/DDBJ databases">
        <title>Butyrate-producing bacteria isolated from human gut.</title>
        <authorList>
            <person name="Zhang Q."/>
            <person name="Zhao L."/>
        </authorList>
    </citation>
    <scope>NUCLEOTIDE SEQUENCE [LARGE SCALE GENOMIC DNA]</scope>
    <source>
        <strain evidence="2 3">21</strain>
    </source>
</reference>
<name>A0A2V1JQB0_EUBRA</name>
<evidence type="ECO:0000256" key="1">
    <source>
        <dbReference type="SAM" id="Phobius"/>
    </source>
</evidence>
<evidence type="ECO:0000313" key="2">
    <source>
        <dbReference type="EMBL" id="PWE85944.1"/>
    </source>
</evidence>
<organism evidence="2 3">
    <name type="scientific">Eubacterium ramulus</name>
    <dbReference type="NCBI Taxonomy" id="39490"/>
    <lineage>
        <taxon>Bacteria</taxon>
        <taxon>Bacillati</taxon>
        <taxon>Bacillota</taxon>
        <taxon>Clostridia</taxon>
        <taxon>Eubacteriales</taxon>
        <taxon>Eubacteriaceae</taxon>
        <taxon>Eubacterium</taxon>
    </lineage>
</organism>
<gene>
    <name evidence="2" type="ORF">LG34_12780</name>
</gene>
<dbReference type="SUPFAM" id="SSF50939">
    <property type="entry name" value="Sialidases"/>
    <property type="match status" value="1"/>
</dbReference>
<feature type="transmembrane region" description="Helical" evidence="1">
    <location>
        <begin position="72"/>
        <end position="97"/>
    </location>
</feature>
<feature type="transmembrane region" description="Helical" evidence="1">
    <location>
        <begin position="7"/>
        <end position="24"/>
    </location>
</feature>